<evidence type="ECO:0000256" key="1">
    <source>
        <dbReference type="ARBA" id="ARBA00004141"/>
    </source>
</evidence>
<feature type="compositionally biased region" description="Low complexity" evidence="5">
    <location>
        <begin position="465"/>
        <end position="480"/>
    </location>
</feature>
<dbReference type="RefSeq" id="XP_013755752.1">
    <property type="nucleotide sequence ID" value="XM_013900298.1"/>
</dbReference>
<feature type="transmembrane region" description="Helical" evidence="6">
    <location>
        <begin position="201"/>
        <end position="222"/>
    </location>
</feature>
<feature type="transmembrane region" description="Helical" evidence="6">
    <location>
        <begin position="280"/>
        <end position="299"/>
    </location>
</feature>
<evidence type="ECO:0000256" key="5">
    <source>
        <dbReference type="SAM" id="MobiDB-lite"/>
    </source>
</evidence>
<evidence type="ECO:0000313" key="8">
    <source>
        <dbReference type="EMBL" id="KNC51895.1"/>
    </source>
</evidence>
<reference evidence="8 9" key="1">
    <citation type="submission" date="2010-05" db="EMBL/GenBank/DDBJ databases">
        <title>The Genome Sequence of Thecamonas trahens ATCC 50062.</title>
        <authorList>
            <consortium name="The Broad Institute Genome Sequencing Platform"/>
            <person name="Russ C."/>
            <person name="Cuomo C."/>
            <person name="Shea T."/>
            <person name="Young S.K."/>
            <person name="Zeng Q."/>
            <person name="Koehrsen M."/>
            <person name="Haas B."/>
            <person name="Borodovsky M."/>
            <person name="Guigo R."/>
            <person name="Alvarado L."/>
            <person name="Berlin A."/>
            <person name="Bochicchio J."/>
            <person name="Borenstein D."/>
            <person name="Chapman S."/>
            <person name="Chen Z."/>
            <person name="Freedman E."/>
            <person name="Gellesch M."/>
            <person name="Goldberg J."/>
            <person name="Griggs A."/>
            <person name="Gujja S."/>
            <person name="Heilman E."/>
            <person name="Heiman D."/>
            <person name="Hepburn T."/>
            <person name="Howarth C."/>
            <person name="Jen D."/>
            <person name="Larson L."/>
            <person name="Mehta T."/>
            <person name="Park D."/>
            <person name="Pearson M."/>
            <person name="Roberts A."/>
            <person name="Saif S."/>
            <person name="Shenoy N."/>
            <person name="Sisk P."/>
            <person name="Stolte C."/>
            <person name="Sykes S."/>
            <person name="Thomson T."/>
            <person name="Walk T."/>
            <person name="White J."/>
            <person name="Yandava C."/>
            <person name="Burger G."/>
            <person name="Gray M.W."/>
            <person name="Holland P.W.H."/>
            <person name="King N."/>
            <person name="Lang F.B.F."/>
            <person name="Roger A.J."/>
            <person name="Ruiz-Trillo I."/>
            <person name="Lander E."/>
            <person name="Nusbaum C."/>
        </authorList>
    </citation>
    <scope>NUCLEOTIDE SEQUENCE [LARGE SCALE GENOMIC DNA]</scope>
    <source>
        <strain evidence="8 9">ATCC 50062</strain>
    </source>
</reference>
<dbReference type="GO" id="GO:0005886">
    <property type="term" value="C:plasma membrane"/>
    <property type="evidence" value="ECO:0007669"/>
    <property type="project" value="TreeGrafter"/>
</dbReference>
<name>A0A0L0DI28_THETB</name>
<keyword evidence="2 6" id="KW-0812">Transmembrane</keyword>
<evidence type="ECO:0000256" key="2">
    <source>
        <dbReference type="ARBA" id="ARBA00022692"/>
    </source>
</evidence>
<keyword evidence="3 6" id="KW-1133">Transmembrane helix</keyword>
<dbReference type="Proteomes" id="UP000054408">
    <property type="component" value="Unassembled WGS sequence"/>
</dbReference>
<dbReference type="PANTHER" id="PTHR11730">
    <property type="entry name" value="AMMONIUM TRANSPORTER"/>
    <property type="match status" value="1"/>
</dbReference>
<dbReference type="GO" id="GO:0097272">
    <property type="term" value="P:ammonium homeostasis"/>
    <property type="evidence" value="ECO:0007669"/>
    <property type="project" value="TreeGrafter"/>
</dbReference>
<dbReference type="PANTHER" id="PTHR11730:SF60">
    <property type="entry name" value="RH50, ISOFORM D"/>
    <property type="match status" value="1"/>
</dbReference>
<feature type="transmembrane region" description="Helical" evidence="6">
    <location>
        <begin position="92"/>
        <end position="119"/>
    </location>
</feature>
<comment type="subcellular location">
    <subcellularLocation>
        <location evidence="1">Membrane</location>
        <topology evidence="1">Multi-pass membrane protein</topology>
    </subcellularLocation>
</comment>
<feature type="compositionally biased region" description="Basic and acidic residues" evidence="5">
    <location>
        <begin position="511"/>
        <end position="521"/>
    </location>
</feature>
<feature type="domain" description="Ammonium transporter AmtB-like" evidence="7">
    <location>
        <begin position="103"/>
        <end position="387"/>
    </location>
</feature>
<feature type="transmembrane region" description="Helical" evidence="6">
    <location>
        <begin position="125"/>
        <end position="150"/>
    </location>
</feature>
<feature type="transmembrane region" description="Helical" evidence="6">
    <location>
        <begin position="57"/>
        <end position="80"/>
    </location>
</feature>
<organism evidence="8 9">
    <name type="scientific">Thecamonas trahens ATCC 50062</name>
    <dbReference type="NCBI Taxonomy" id="461836"/>
    <lineage>
        <taxon>Eukaryota</taxon>
        <taxon>Apusozoa</taxon>
        <taxon>Apusomonadida</taxon>
        <taxon>Apusomonadidae</taxon>
        <taxon>Thecamonas</taxon>
    </lineage>
</organism>
<evidence type="ECO:0000259" key="7">
    <source>
        <dbReference type="Pfam" id="PF00909"/>
    </source>
</evidence>
<dbReference type="EMBL" id="GL349470">
    <property type="protein sequence ID" value="KNC51895.1"/>
    <property type="molecule type" value="Genomic_DNA"/>
</dbReference>
<feature type="transmembrane region" description="Helical" evidence="6">
    <location>
        <begin position="363"/>
        <end position="388"/>
    </location>
</feature>
<dbReference type="InterPro" id="IPR024041">
    <property type="entry name" value="NH4_transpt_AmtB-like_dom"/>
</dbReference>
<dbReference type="Gene3D" id="1.10.3430.10">
    <property type="entry name" value="Ammonium transporter AmtB like domains"/>
    <property type="match status" value="1"/>
</dbReference>
<sequence>MQSPASEEGAGKGRMSGRRVGSVILVALLVFYTLAFATGTEVRAEAATSLLAIVPPLATLSTLVVPALALMALLPLAILVTGARAALDTKSGGALVVSVTTLAGALRLTMAGLLGYAGLAGKVTLVGALVFLALYQLFAGVAMLLSVDLLDAVDPVGGLGELLVAGVFGLSASALCTHPRYATPGYRHPSDAASVGSLRDMMVGALWLVALLPLVFASAVSASLDAATRTAIHTLLASLGGGLGAVIIELWMLPKLTIPGVANGLLAGAVTIAPLAGYKLNVGLALIAGAVGSAVGALAQAGVDARSPVWLMWHDRSQLVATLAVPGAVGALWSIGVTWASRSSAYTPADAAALFPHNSWQPLYQAMALGIALTAGLLGGTLAGWILAALPRPTKFFHDLPMVSLPSTVVTTLRPDVLPEVVASAPAPANPHDTSTAASAVPEEMPSESAARKAFGHPSSRRGVAPASDASPSRRASQPKPMRPITPPRPSRPVPLRDMAASEPAVPLHSAHHDVRERSMQ</sequence>
<feature type="transmembrane region" description="Helical" evidence="6">
    <location>
        <begin position="162"/>
        <end position="181"/>
    </location>
</feature>
<evidence type="ECO:0000313" key="9">
    <source>
        <dbReference type="Proteomes" id="UP000054408"/>
    </source>
</evidence>
<evidence type="ECO:0000256" key="6">
    <source>
        <dbReference type="SAM" id="Phobius"/>
    </source>
</evidence>
<dbReference type="InterPro" id="IPR029020">
    <property type="entry name" value="Ammonium/urea_transptr"/>
</dbReference>
<dbReference type="SUPFAM" id="SSF111352">
    <property type="entry name" value="Ammonium transporter"/>
    <property type="match status" value="1"/>
</dbReference>
<evidence type="ECO:0000256" key="3">
    <source>
        <dbReference type="ARBA" id="ARBA00022989"/>
    </source>
</evidence>
<feature type="compositionally biased region" description="Pro residues" evidence="5">
    <location>
        <begin position="481"/>
        <end position="493"/>
    </location>
</feature>
<feature type="transmembrane region" description="Helical" evidence="6">
    <location>
        <begin position="319"/>
        <end position="340"/>
    </location>
</feature>
<keyword evidence="9" id="KW-1185">Reference proteome</keyword>
<evidence type="ECO:0000256" key="4">
    <source>
        <dbReference type="ARBA" id="ARBA00023136"/>
    </source>
</evidence>
<dbReference type="AlphaFoldDB" id="A0A0L0DI28"/>
<accession>A0A0L0DI28</accession>
<feature type="transmembrane region" description="Helical" evidence="6">
    <location>
        <begin position="234"/>
        <end position="253"/>
    </location>
</feature>
<dbReference type="Pfam" id="PF00909">
    <property type="entry name" value="Ammonium_transp"/>
    <property type="match status" value="1"/>
</dbReference>
<gene>
    <name evidence="8" type="ORF">AMSG_07994</name>
</gene>
<feature type="region of interest" description="Disordered" evidence="5">
    <location>
        <begin position="424"/>
        <end position="521"/>
    </location>
</feature>
<keyword evidence="4 6" id="KW-0472">Membrane</keyword>
<proteinExistence type="predicted"/>
<dbReference type="GO" id="GO:0008519">
    <property type="term" value="F:ammonium channel activity"/>
    <property type="evidence" value="ECO:0007669"/>
    <property type="project" value="InterPro"/>
</dbReference>
<protein>
    <recommendedName>
        <fullName evidence="7">Ammonium transporter AmtB-like domain-containing protein</fullName>
    </recommendedName>
</protein>
<dbReference type="GeneID" id="25566788"/>
<feature type="transmembrane region" description="Helical" evidence="6">
    <location>
        <begin position="20"/>
        <end position="37"/>
    </location>
</feature>